<dbReference type="InterPro" id="IPR021309">
    <property type="entry name" value="YgaP-like_TM"/>
</dbReference>
<keyword evidence="1" id="KW-0472">Membrane</keyword>
<reference evidence="3 4" key="1">
    <citation type="journal article" date="2011" name="Stand. Genomic Sci.">
        <title>Complete genome sequence of Marivirga tractuosa type strain (H-43).</title>
        <authorList>
            <person name="Pagani I."/>
            <person name="Chertkov O."/>
            <person name="Lapidus A."/>
            <person name="Lucas S."/>
            <person name="Del Rio T.G."/>
            <person name="Tice H."/>
            <person name="Copeland A."/>
            <person name="Cheng J.F."/>
            <person name="Nolan M."/>
            <person name="Saunders E."/>
            <person name="Pitluck S."/>
            <person name="Held B."/>
            <person name="Goodwin L."/>
            <person name="Liolios K."/>
            <person name="Ovchinikova G."/>
            <person name="Ivanova N."/>
            <person name="Mavromatis K."/>
            <person name="Pati A."/>
            <person name="Chen A."/>
            <person name="Palaniappan K."/>
            <person name="Land M."/>
            <person name="Hauser L."/>
            <person name="Jeffries C.D."/>
            <person name="Detter J.C."/>
            <person name="Han C."/>
            <person name="Tapia R."/>
            <person name="Ngatchou-Djao O.D."/>
            <person name="Rohde M."/>
            <person name="Goker M."/>
            <person name="Spring S."/>
            <person name="Sikorski J."/>
            <person name="Woyke T."/>
            <person name="Bristow J."/>
            <person name="Eisen J.A."/>
            <person name="Markowitz V."/>
            <person name="Hugenholtz P."/>
            <person name="Klenk H.P."/>
            <person name="Kyrpides N.C."/>
        </authorList>
    </citation>
    <scope>NUCLEOTIDE SEQUENCE [LARGE SCALE GENOMIC DNA]</scope>
    <source>
        <strain evidence="4">ATCC 23168 / DSM 4126 / NBRC 15989 / NCIMB 1408 / VKM B-1430 / H-43</strain>
    </source>
</reference>
<evidence type="ECO:0000259" key="2">
    <source>
        <dbReference type="Pfam" id="PF11127"/>
    </source>
</evidence>
<dbReference type="Pfam" id="PF11127">
    <property type="entry name" value="YgaP-like_TM"/>
    <property type="match status" value="1"/>
</dbReference>
<sequence>MKANMGAADKTVRIVLAIAVGGLYFFGVISGTIAIILGILAIIIVASSFISFCLLYYPFGISTRRKAAK</sequence>
<keyword evidence="1" id="KW-0812">Transmembrane</keyword>
<evidence type="ECO:0000256" key="1">
    <source>
        <dbReference type="SAM" id="Phobius"/>
    </source>
</evidence>
<accession>E4TPT6</accession>
<dbReference type="HOGENOM" id="CLU_176022_3_0_10"/>
<protein>
    <recommendedName>
        <fullName evidence="2">Inner membrane protein YgaP-like transmembrane domain-containing protein</fullName>
    </recommendedName>
</protein>
<evidence type="ECO:0000313" key="4">
    <source>
        <dbReference type="Proteomes" id="UP000008720"/>
    </source>
</evidence>
<dbReference type="AlphaFoldDB" id="E4TPT6"/>
<dbReference type="Proteomes" id="UP000008720">
    <property type="component" value="Chromosome"/>
</dbReference>
<feature type="transmembrane region" description="Helical" evidence="1">
    <location>
        <begin position="35"/>
        <end position="59"/>
    </location>
</feature>
<keyword evidence="1" id="KW-1133">Transmembrane helix</keyword>
<feature type="domain" description="Inner membrane protein YgaP-like transmembrane" evidence="2">
    <location>
        <begin position="1"/>
        <end position="65"/>
    </location>
</feature>
<gene>
    <name evidence="3" type="ordered locus">Ftrac_3654</name>
</gene>
<organism evidence="3 4">
    <name type="scientific">Marivirga tractuosa (strain ATCC 23168 / DSM 4126 / NBRC 15989 / NCIMB 1408 / VKM B-1430 / H-43)</name>
    <name type="common">Microscilla tractuosa</name>
    <name type="synonym">Flexibacter tractuosus</name>
    <dbReference type="NCBI Taxonomy" id="643867"/>
    <lineage>
        <taxon>Bacteria</taxon>
        <taxon>Pseudomonadati</taxon>
        <taxon>Bacteroidota</taxon>
        <taxon>Cytophagia</taxon>
        <taxon>Cytophagales</taxon>
        <taxon>Marivirgaceae</taxon>
        <taxon>Marivirga</taxon>
    </lineage>
</organism>
<dbReference type="KEGG" id="mtt:Ftrac_3654"/>
<dbReference type="EMBL" id="CP002349">
    <property type="protein sequence ID" value="ADR23623.1"/>
    <property type="molecule type" value="Genomic_DNA"/>
</dbReference>
<feature type="transmembrane region" description="Helical" evidence="1">
    <location>
        <begin position="12"/>
        <end position="29"/>
    </location>
</feature>
<keyword evidence="4" id="KW-1185">Reference proteome</keyword>
<proteinExistence type="predicted"/>
<evidence type="ECO:0000313" key="3">
    <source>
        <dbReference type="EMBL" id="ADR23623.1"/>
    </source>
</evidence>
<dbReference type="RefSeq" id="WP_013455765.1">
    <property type="nucleotide sequence ID" value="NC_014759.1"/>
</dbReference>
<name>E4TPT6_MARTH</name>